<evidence type="ECO:0000256" key="10">
    <source>
        <dbReference type="ARBA" id="ARBA00023136"/>
    </source>
</evidence>
<dbReference type="SUPFAM" id="SSF103506">
    <property type="entry name" value="Mitochondrial carrier"/>
    <property type="match status" value="1"/>
</dbReference>
<evidence type="ECO:0000313" key="13">
    <source>
        <dbReference type="EMBL" id="GKT51390.1"/>
    </source>
</evidence>
<comment type="caution">
    <text evidence="13">The sequence shown here is derived from an EMBL/GenBank/DDBJ whole genome shotgun (WGS) entry which is preliminary data.</text>
</comment>
<feature type="repeat" description="Solcar" evidence="11">
    <location>
        <begin position="188"/>
        <end position="283"/>
    </location>
</feature>
<feature type="repeat" description="Solcar" evidence="11">
    <location>
        <begin position="292"/>
        <end position="381"/>
    </location>
</feature>
<dbReference type="PANTHER" id="PTHR24089">
    <property type="entry name" value="SOLUTE CARRIER FAMILY 25"/>
    <property type="match status" value="1"/>
</dbReference>
<dbReference type="RefSeq" id="XP_049133740.1">
    <property type="nucleotide sequence ID" value="XM_049277783.1"/>
</dbReference>
<keyword evidence="4 12" id="KW-0813">Transport</keyword>
<dbReference type="PRINTS" id="PR00926">
    <property type="entry name" value="MITOCARRIER"/>
</dbReference>
<proteinExistence type="inferred from homology"/>
<evidence type="ECO:0000256" key="3">
    <source>
        <dbReference type="ARBA" id="ARBA00021935"/>
    </source>
</evidence>
<comment type="similarity">
    <text evidence="12">Belongs to the mitochondrial carrier (TC 2.A.29) family.</text>
</comment>
<evidence type="ECO:0000256" key="11">
    <source>
        <dbReference type="PROSITE-ProRule" id="PRU00282"/>
    </source>
</evidence>
<evidence type="ECO:0000256" key="9">
    <source>
        <dbReference type="ARBA" id="ARBA00023128"/>
    </source>
</evidence>
<dbReference type="AlphaFoldDB" id="A0AA37UPT7"/>
<dbReference type="PROSITE" id="PS50920">
    <property type="entry name" value="SOLCAR"/>
    <property type="match status" value="3"/>
</dbReference>
<dbReference type="Pfam" id="PF00153">
    <property type="entry name" value="Mito_carr"/>
    <property type="match status" value="3"/>
</dbReference>
<evidence type="ECO:0000256" key="6">
    <source>
        <dbReference type="ARBA" id="ARBA00022737"/>
    </source>
</evidence>
<dbReference type="Proteomes" id="UP001055115">
    <property type="component" value="Unassembled WGS sequence"/>
</dbReference>
<protein>
    <recommendedName>
        <fullName evidence="3">Mitochondrial thiamine pyrophosphate carrier 1</fullName>
    </recommendedName>
</protein>
<dbReference type="GO" id="GO:0005743">
    <property type="term" value="C:mitochondrial inner membrane"/>
    <property type="evidence" value="ECO:0007669"/>
    <property type="project" value="UniProtKB-SubCell"/>
</dbReference>
<accession>A0AA37UPT7</accession>
<keyword evidence="7" id="KW-0999">Mitochondrion inner membrane</keyword>
<keyword evidence="6" id="KW-0677">Repeat</keyword>
<dbReference type="InterPro" id="IPR018108">
    <property type="entry name" value="MCP_transmembrane"/>
</dbReference>
<evidence type="ECO:0000256" key="1">
    <source>
        <dbReference type="ARBA" id="ARBA00002238"/>
    </source>
</evidence>
<dbReference type="Gene3D" id="1.50.40.10">
    <property type="entry name" value="Mitochondrial carrier domain"/>
    <property type="match status" value="1"/>
</dbReference>
<dbReference type="GO" id="GO:0055085">
    <property type="term" value="P:transmembrane transport"/>
    <property type="evidence" value="ECO:0007669"/>
    <property type="project" value="InterPro"/>
</dbReference>
<dbReference type="GeneID" id="73332373"/>
<keyword evidence="9" id="KW-0496">Mitochondrion</keyword>
<comment type="function">
    <text evidence="1">Mitochondrial transporter that mediates uptake of thiamine pyrophosphate (ThPP) into mitochondria.</text>
</comment>
<evidence type="ECO:0000256" key="4">
    <source>
        <dbReference type="ARBA" id="ARBA00022448"/>
    </source>
</evidence>
<evidence type="ECO:0000256" key="7">
    <source>
        <dbReference type="ARBA" id="ARBA00022792"/>
    </source>
</evidence>
<feature type="repeat" description="Solcar" evidence="11">
    <location>
        <begin position="55"/>
        <end position="143"/>
    </location>
</feature>
<dbReference type="EMBL" id="BQXU01000048">
    <property type="protein sequence ID" value="GKT51390.1"/>
    <property type="molecule type" value="Genomic_DNA"/>
</dbReference>
<keyword evidence="10 11" id="KW-0472">Membrane</keyword>
<evidence type="ECO:0000256" key="5">
    <source>
        <dbReference type="ARBA" id="ARBA00022692"/>
    </source>
</evidence>
<evidence type="ECO:0000256" key="2">
    <source>
        <dbReference type="ARBA" id="ARBA00004448"/>
    </source>
</evidence>
<evidence type="ECO:0000313" key="14">
    <source>
        <dbReference type="Proteomes" id="UP001055115"/>
    </source>
</evidence>
<dbReference type="InterPro" id="IPR002067">
    <property type="entry name" value="MCP"/>
</dbReference>
<keyword evidence="8" id="KW-1133">Transmembrane helix</keyword>
<reference evidence="13 14" key="1">
    <citation type="submission" date="2022-03" db="EMBL/GenBank/DDBJ databases">
        <title>Genome data of Colletotrichum spp.</title>
        <authorList>
            <person name="Utami Y.D."/>
            <person name="Hiruma K."/>
        </authorList>
    </citation>
    <scope>NUCLEOTIDE SEQUENCE [LARGE SCALE GENOMIC DNA]</scope>
    <source>
        <strain evidence="13 14">MAFF 239500</strain>
    </source>
</reference>
<keyword evidence="5 11" id="KW-0812">Transmembrane</keyword>
<evidence type="ECO:0000256" key="12">
    <source>
        <dbReference type="RuleBase" id="RU000488"/>
    </source>
</evidence>
<evidence type="ECO:0000256" key="8">
    <source>
        <dbReference type="ARBA" id="ARBA00022989"/>
    </source>
</evidence>
<sequence length="395" mass="42582">MSSVSAPAPELALMDRGVSPELVSVAKKRNKDQTTRSGPAPVPVQFVRLRETVSQPVIAAFCAGGVAGAVSRTVVSPLERLKILFQVQSVGRDAYKLSVGQGLAKMWREEGWRGFMRGNGTNCVRIVPYSAVQFGSYNFYKRVSTSLFGRHAALPAADALCPCAACTHPAGPANGLQNIFETTPGADLSPLARLTCGGIAGITSVFFTYPLDIVRTRLSIQSASFAELGPRSEKLPGMWATMTKMYQTEGGVSALYRGIVPTVAGVAPYVGLNFMVYEWVRKYLTPEGDKNPSAVRKLLAGAVSGAVAQTCTYPFDVLRRRFQINTMSGMGYQYKSITDAVKVIVAQEGIKGMYKGIVPNLLKVAPSMASSWLSFELSRDFLVSLKPEVDSETPI</sequence>
<comment type="subcellular location">
    <subcellularLocation>
        <location evidence="2">Mitochondrion inner membrane</location>
        <topology evidence="2">Multi-pass membrane protein</topology>
    </subcellularLocation>
</comment>
<keyword evidence="14" id="KW-1185">Reference proteome</keyword>
<name>A0AA37UPT7_9PEZI</name>
<gene>
    <name evidence="13" type="ORF">ColSpa_11571</name>
</gene>
<organism evidence="13 14">
    <name type="scientific">Colletotrichum spaethianum</name>
    <dbReference type="NCBI Taxonomy" id="700344"/>
    <lineage>
        <taxon>Eukaryota</taxon>
        <taxon>Fungi</taxon>
        <taxon>Dikarya</taxon>
        <taxon>Ascomycota</taxon>
        <taxon>Pezizomycotina</taxon>
        <taxon>Sordariomycetes</taxon>
        <taxon>Hypocreomycetidae</taxon>
        <taxon>Glomerellales</taxon>
        <taxon>Glomerellaceae</taxon>
        <taxon>Colletotrichum</taxon>
        <taxon>Colletotrichum spaethianum species complex</taxon>
    </lineage>
</organism>
<dbReference type="InterPro" id="IPR023395">
    <property type="entry name" value="MCP_dom_sf"/>
</dbReference>